<accession>A0A7W9SPM9</accession>
<feature type="transmembrane region" description="Helical" evidence="1">
    <location>
        <begin position="256"/>
        <end position="278"/>
    </location>
</feature>
<dbReference type="InterPro" id="IPR003675">
    <property type="entry name" value="Rce1/LyrA-like_dom"/>
</dbReference>
<dbReference type="Pfam" id="PF02517">
    <property type="entry name" value="Rce1-like"/>
    <property type="match status" value="1"/>
</dbReference>
<dbReference type="PANTHER" id="PTHR36435">
    <property type="entry name" value="SLR1288 PROTEIN"/>
    <property type="match status" value="1"/>
</dbReference>
<feature type="transmembrane region" description="Helical" evidence="1">
    <location>
        <begin position="177"/>
        <end position="197"/>
    </location>
</feature>
<dbReference type="AlphaFoldDB" id="A0A7W9SPM9"/>
<dbReference type="GO" id="GO:0006508">
    <property type="term" value="P:proteolysis"/>
    <property type="evidence" value="ECO:0007669"/>
    <property type="project" value="UniProtKB-KW"/>
</dbReference>
<sequence length="445" mass="49910">MQALPKTIYLWLAVLVLSFAVRAQRQPLPARGSVGYETYVTAEQNTRLAFAQPSKERRASLEEALKGYQQVARITDQPNPTRKVLIVGNLLGKSLDAAALKRLPEKERPLWQALYGKPPTPPLPADAEAQVRAMQLRFLDTQVLGEVLRKQGKRAEALALENRRDAGAQRSNQRWEWLTDIQAVFAVVGFWLLLFVLQQAHARRWQRLGRIPEPADNKLDWGTLLDVFVFYLALYRGLGVLSNTVLQQLHLSPDRVLFSVGLRTLSSTAAIGYLWWRLRRCKATWAELGLTRERLGADLLYGLAGYAALQPITIVLHLLNTRFLIPHLESASNSVLPMIANRTSISDQVLLFVSTSLLAPFFEELFFRGVLFTGLRRRYAGVPSVLLSAVLFAMVHPQRDWLPIFGLGVGLAVLRHLRQSVVPGMVVHALQNGGTFLMLNSVFGQ</sequence>
<evidence type="ECO:0000259" key="2">
    <source>
        <dbReference type="Pfam" id="PF02517"/>
    </source>
</evidence>
<keyword evidence="4" id="KW-1185">Reference proteome</keyword>
<dbReference type="InterPro" id="IPR052710">
    <property type="entry name" value="CAAX_protease"/>
</dbReference>
<comment type="caution">
    <text evidence="3">The sequence shown here is derived from an EMBL/GenBank/DDBJ whole genome shotgun (WGS) entry which is preliminary data.</text>
</comment>
<keyword evidence="1" id="KW-1133">Transmembrane helix</keyword>
<evidence type="ECO:0000313" key="4">
    <source>
        <dbReference type="Proteomes" id="UP000520814"/>
    </source>
</evidence>
<feature type="domain" description="CAAX prenyl protease 2/Lysostaphin resistance protein A-like" evidence="2">
    <location>
        <begin position="348"/>
        <end position="432"/>
    </location>
</feature>
<dbReference type="RefSeq" id="WP_184193706.1">
    <property type="nucleotide sequence ID" value="NZ_JACHGW010000002.1"/>
</dbReference>
<organism evidence="3 4">
    <name type="scientific">Armatimonas rosea</name>
    <dbReference type="NCBI Taxonomy" id="685828"/>
    <lineage>
        <taxon>Bacteria</taxon>
        <taxon>Bacillati</taxon>
        <taxon>Armatimonadota</taxon>
        <taxon>Armatimonadia</taxon>
        <taxon>Armatimonadales</taxon>
        <taxon>Armatimonadaceae</taxon>
        <taxon>Armatimonas</taxon>
    </lineage>
</organism>
<reference evidence="3 4" key="1">
    <citation type="submission" date="2020-08" db="EMBL/GenBank/DDBJ databases">
        <title>Genomic Encyclopedia of Type Strains, Phase IV (KMG-IV): sequencing the most valuable type-strain genomes for metagenomic binning, comparative biology and taxonomic classification.</title>
        <authorList>
            <person name="Goeker M."/>
        </authorList>
    </citation>
    <scope>NUCLEOTIDE SEQUENCE [LARGE SCALE GENOMIC DNA]</scope>
    <source>
        <strain evidence="3 4">DSM 23562</strain>
    </source>
</reference>
<feature type="transmembrane region" description="Helical" evidence="1">
    <location>
        <begin position="349"/>
        <end position="367"/>
    </location>
</feature>
<feature type="transmembrane region" description="Helical" evidence="1">
    <location>
        <begin position="379"/>
        <end position="395"/>
    </location>
</feature>
<feature type="transmembrane region" description="Helical" evidence="1">
    <location>
        <begin position="299"/>
        <end position="319"/>
    </location>
</feature>
<keyword evidence="1" id="KW-0472">Membrane</keyword>
<evidence type="ECO:0000256" key="1">
    <source>
        <dbReference type="SAM" id="Phobius"/>
    </source>
</evidence>
<keyword evidence="3" id="KW-0378">Hydrolase</keyword>
<dbReference type="PANTHER" id="PTHR36435:SF1">
    <property type="entry name" value="CAAX AMINO TERMINAL PROTEASE FAMILY PROTEIN"/>
    <property type="match status" value="1"/>
</dbReference>
<proteinExistence type="predicted"/>
<dbReference type="GO" id="GO:0080120">
    <property type="term" value="P:CAAX-box protein maturation"/>
    <property type="evidence" value="ECO:0007669"/>
    <property type="project" value="UniProtKB-ARBA"/>
</dbReference>
<dbReference type="EMBL" id="JACHGW010000002">
    <property type="protein sequence ID" value="MBB6049853.1"/>
    <property type="molecule type" value="Genomic_DNA"/>
</dbReference>
<dbReference type="GO" id="GO:0004175">
    <property type="term" value="F:endopeptidase activity"/>
    <property type="evidence" value="ECO:0007669"/>
    <property type="project" value="UniProtKB-ARBA"/>
</dbReference>
<dbReference type="Proteomes" id="UP000520814">
    <property type="component" value="Unassembled WGS sequence"/>
</dbReference>
<evidence type="ECO:0000313" key="3">
    <source>
        <dbReference type="EMBL" id="MBB6049853.1"/>
    </source>
</evidence>
<gene>
    <name evidence="3" type="ORF">HNQ39_001644</name>
</gene>
<keyword evidence="3" id="KW-0645">Protease</keyword>
<keyword evidence="1" id="KW-0812">Transmembrane</keyword>
<name>A0A7W9SPM9_ARMRO</name>
<protein>
    <submittedName>
        <fullName evidence="3">Membrane protease YdiL (CAAX protease family)</fullName>
    </submittedName>
</protein>